<dbReference type="AlphaFoldDB" id="A0A914ML06"/>
<dbReference type="InterPro" id="IPR035500">
    <property type="entry name" value="NHR-like_dom_sf"/>
</dbReference>
<dbReference type="Pfam" id="PF00104">
    <property type="entry name" value="Hormone_recep"/>
    <property type="match status" value="1"/>
</dbReference>
<dbReference type="SMART" id="SM00430">
    <property type="entry name" value="HOLI"/>
    <property type="match status" value="1"/>
</dbReference>
<feature type="transmembrane region" description="Helical" evidence="5">
    <location>
        <begin position="20"/>
        <end position="42"/>
    </location>
</feature>
<dbReference type="InterPro" id="IPR000536">
    <property type="entry name" value="Nucl_hrmn_rcpt_lig-bd"/>
</dbReference>
<dbReference type="PANTHER" id="PTHR45886">
    <property type="entry name" value="NUCLEAR HORMONE RECEPTOR FAMILY-RELATED-RELATED"/>
    <property type="match status" value="1"/>
</dbReference>
<evidence type="ECO:0000256" key="4">
    <source>
        <dbReference type="ARBA" id="ARBA00023170"/>
    </source>
</evidence>
<accession>A0A914ML06</accession>
<keyword evidence="5" id="KW-1133">Transmembrane helix</keyword>
<keyword evidence="4" id="KW-0675">Receptor</keyword>
<evidence type="ECO:0000256" key="3">
    <source>
        <dbReference type="ARBA" id="ARBA00023163"/>
    </source>
</evidence>
<feature type="transmembrane region" description="Helical" evidence="5">
    <location>
        <begin position="54"/>
        <end position="74"/>
    </location>
</feature>
<reference evidence="8" key="1">
    <citation type="submission" date="2022-11" db="UniProtKB">
        <authorList>
            <consortium name="WormBaseParasite"/>
        </authorList>
    </citation>
    <scope>IDENTIFICATION</scope>
</reference>
<proteinExistence type="inferred from homology"/>
<evidence type="ECO:0000256" key="5">
    <source>
        <dbReference type="SAM" id="Phobius"/>
    </source>
</evidence>
<keyword evidence="5" id="KW-0812">Transmembrane</keyword>
<keyword evidence="5" id="KW-0472">Membrane</keyword>
<dbReference type="SUPFAM" id="SSF48508">
    <property type="entry name" value="Nuclear receptor ligand-binding domain"/>
    <property type="match status" value="1"/>
</dbReference>
<evidence type="ECO:0000313" key="8">
    <source>
        <dbReference type="WBParaSite" id="Minc3s02105g28316"/>
    </source>
</evidence>
<evidence type="ECO:0000256" key="1">
    <source>
        <dbReference type="ARBA" id="ARBA00005993"/>
    </source>
</evidence>
<name>A0A914ML06_MELIC</name>
<evidence type="ECO:0000259" key="6">
    <source>
        <dbReference type="PROSITE" id="PS51843"/>
    </source>
</evidence>
<comment type="similarity">
    <text evidence="1">Belongs to the nuclear hormone receptor family.</text>
</comment>
<dbReference type="Proteomes" id="UP000887563">
    <property type="component" value="Unplaced"/>
</dbReference>
<dbReference type="PANTHER" id="PTHR45886:SF18">
    <property type="entry name" value="NR LBD DOMAIN-CONTAINING PROTEIN-RELATED"/>
    <property type="match status" value="1"/>
</dbReference>
<evidence type="ECO:0000313" key="7">
    <source>
        <dbReference type="Proteomes" id="UP000887563"/>
    </source>
</evidence>
<sequence>MPRPISSTEFYEESAQFCQFSYRIAKFVFVHKLICIGIFKALPAFPKLDVKDQIIIFQYVAYPVSLLCSCFVSYELGSRTMIGKDGFYPMAAFAYQFSFKNDKTLFSLANKVFNKPIEPFFDTGISKEEFSLILAIVFLNPDIPNLSESGRIILSNEFSYYSKMLLNYLHNKLGIDAGTKKYAECIHLITASFIGSKNFDLMVTYQEAFYKHTPVNIVMPNCLKHS</sequence>
<keyword evidence="2" id="KW-0805">Transcription regulation</keyword>
<keyword evidence="7" id="KW-1185">Reference proteome</keyword>
<feature type="domain" description="NR LBD" evidence="6">
    <location>
        <begin position="1"/>
        <end position="226"/>
    </location>
</feature>
<dbReference type="PROSITE" id="PS51843">
    <property type="entry name" value="NR_LBD"/>
    <property type="match status" value="1"/>
</dbReference>
<keyword evidence="3" id="KW-0804">Transcription</keyword>
<organism evidence="7 8">
    <name type="scientific">Meloidogyne incognita</name>
    <name type="common">Southern root-knot nematode worm</name>
    <name type="synonym">Oxyuris incognita</name>
    <dbReference type="NCBI Taxonomy" id="6306"/>
    <lineage>
        <taxon>Eukaryota</taxon>
        <taxon>Metazoa</taxon>
        <taxon>Ecdysozoa</taxon>
        <taxon>Nematoda</taxon>
        <taxon>Chromadorea</taxon>
        <taxon>Rhabditida</taxon>
        <taxon>Tylenchina</taxon>
        <taxon>Tylenchomorpha</taxon>
        <taxon>Tylenchoidea</taxon>
        <taxon>Meloidogynidae</taxon>
        <taxon>Meloidogyninae</taxon>
        <taxon>Meloidogyne</taxon>
        <taxon>Meloidogyne incognita group</taxon>
    </lineage>
</organism>
<dbReference type="Gene3D" id="1.10.565.10">
    <property type="entry name" value="Retinoid X Receptor"/>
    <property type="match status" value="1"/>
</dbReference>
<evidence type="ECO:0000256" key="2">
    <source>
        <dbReference type="ARBA" id="ARBA00023015"/>
    </source>
</evidence>
<dbReference type="WBParaSite" id="Minc3s02105g28316">
    <property type="protein sequence ID" value="Minc3s02105g28316"/>
    <property type="gene ID" value="Minc3s02105g28316"/>
</dbReference>
<protein>
    <submittedName>
        <fullName evidence="8">NR LBD domain-containing protein</fullName>
    </submittedName>
</protein>